<proteinExistence type="predicted"/>
<feature type="region of interest" description="Disordered" evidence="1">
    <location>
        <begin position="1"/>
        <end position="27"/>
    </location>
</feature>
<keyword evidence="3" id="KW-1185">Reference proteome</keyword>
<dbReference type="EMBL" id="AZAC01000016">
    <property type="protein sequence ID" value="KIX13433.1"/>
    <property type="molecule type" value="Genomic_DNA"/>
</dbReference>
<protein>
    <submittedName>
        <fullName evidence="2">Uncharacterized protein</fullName>
    </submittedName>
</protein>
<evidence type="ECO:0000313" key="3">
    <source>
        <dbReference type="Proteomes" id="UP000032233"/>
    </source>
</evidence>
<sequence length="121" mass="14060">MVNLLMKQQGVPESGRRKRQLEKIRPQGHKGRREYALYALGLNCPILFHPDCNRRLWPFTRSADPLLKKRSARGLSVKKRNTAGGEFHPALRISLHKLNHKKVALSNKRIMSILMLFSCWF</sequence>
<comment type="caution">
    <text evidence="2">The sequence shown here is derived from an EMBL/GenBank/DDBJ whole genome shotgun (WGS) entry which is preliminary data.</text>
</comment>
<dbReference type="AlphaFoldDB" id="A0A0D2HSD4"/>
<name>A0A0D2HSD4_9BACT</name>
<feature type="compositionally biased region" description="Basic residues" evidence="1">
    <location>
        <begin position="16"/>
        <end position="27"/>
    </location>
</feature>
<dbReference type="InParanoid" id="A0A0D2HSD4"/>
<organism evidence="2 3">
    <name type="scientific">Dethiosulfatarculus sandiegensis</name>
    <dbReference type="NCBI Taxonomy" id="1429043"/>
    <lineage>
        <taxon>Bacteria</taxon>
        <taxon>Pseudomonadati</taxon>
        <taxon>Thermodesulfobacteriota</taxon>
        <taxon>Desulfarculia</taxon>
        <taxon>Desulfarculales</taxon>
        <taxon>Desulfarculaceae</taxon>
        <taxon>Dethiosulfatarculus</taxon>
    </lineage>
</organism>
<evidence type="ECO:0000313" key="2">
    <source>
        <dbReference type="EMBL" id="KIX13433.1"/>
    </source>
</evidence>
<evidence type="ECO:0000256" key="1">
    <source>
        <dbReference type="SAM" id="MobiDB-lite"/>
    </source>
</evidence>
<reference evidence="2 3" key="1">
    <citation type="submission" date="2013-11" db="EMBL/GenBank/DDBJ databases">
        <title>Metagenomic analysis of a methanogenic consortium involved in long chain n-alkane degradation.</title>
        <authorList>
            <person name="Davidova I.A."/>
            <person name="Callaghan A.V."/>
            <person name="Wawrik B."/>
            <person name="Pruitt S."/>
            <person name="Marks C."/>
            <person name="Duncan K.E."/>
            <person name="Suflita J.M."/>
        </authorList>
    </citation>
    <scope>NUCLEOTIDE SEQUENCE [LARGE SCALE GENOMIC DNA]</scope>
    <source>
        <strain evidence="2 3">SPR</strain>
    </source>
</reference>
<gene>
    <name evidence="2" type="ORF">X474_14470</name>
</gene>
<dbReference type="Proteomes" id="UP000032233">
    <property type="component" value="Unassembled WGS sequence"/>
</dbReference>
<accession>A0A0D2HSD4</accession>